<keyword evidence="4" id="KW-1185">Reference proteome</keyword>
<dbReference type="InterPro" id="IPR055429">
    <property type="entry name" value="TRAPPC13_M"/>
</dbReference>
<accession>A0ABR1KXN6</accession>
<dbReference type="EMBL" id="JBBPHU010000002">
    <property type="protein sequence ID" value="KAK7522218.1"/>
    <property type="molecule type" value="Genomic_DNA"/>
</dbReference>
<evidence type="ECO:0000259" key="1">
    <source>
        <dbReference type="Pfam" id="PF06159"/>
    </source>
</evidence>
<protein>
    <recommendedName>
        <fullName evidence="5">DUF974 domain-containing protein</fullName>
    </recommendedName>
</protein>
<evidence type="ECO:0000313" key="4">
    <source>
        <dbReference type="Proteomes" id="UP001363622"/>
    </source>
</evidence>
<dbReference type="InterPro" id="IPR055427">
    <property type="entry name" value="TRAPPC13_N"/>
</dbReference>
<dbReference type="Pfam" id="PF06159">
    <property type="entry name" value="TRAPPC13_N"/>
    <property type="match status" value="1"/>
</dbReference>
<evidence type="ECO:0008006" key="5">
    <source>
        <dbReference type="Google" id="ProtNLM"/>
    </source>
</evidence>
<feature type="domain" description="Trafficking protein particle complex subunit 13 N-terminal" evidence="1">
    <location>
        <begin position="17"/>
        <end position="195"/>
    </location>
</feature>
<name>A0ABR1KXN6_9PEZI</name>
<evidence type="ECO:0000259" key="2">
    <source>
        <dbReference type="Pfam" id="PF23647"/>
    </source>
</evidence>
<dbReference type="PANTHER" id="PTHR13134:SF3">
    <property type="entry name" value="TRAFFICKING PROTEIN PARTICLE COMPLEX SUBUNIT 13"/>
    <property type="match status" value="1"/>
</dbReference>
<organism evidence="3 4">
    <name type="scientific">Phyllosticta citriasiana</name>
    <dbReference type="NCBI Taxonomy" id="595635"/>
    <lineage>
        <taxon>Eukaryota</taxon>
        <taxon>Fungi</taxon>
        <taxon>Dikarya</taxon>
        <taxon>Ascomycota</taxon>
        <taxon>Pezizomycotina</taxon>
        <taxon>Dothideomycetes</taxon>
        <taxon>Dothideomycetes incertae sedis</taxon>
        <taxon>Botryosphaeriales</taxon>
        <taxon>Phyllostictaceae</taxon>
        <taxon>Phyllosticta</taxon>
    </lineage>
</organism>
<evidence type="ECO:0000313" key="3">
    <source>
        <dbReference type="EMBL" id="KAK7522218.1"/>
    </source>
</evidence>
<dbReference type="Pfam" id="PF23647">
    <property type="entry name" value="TRAPPC13_M"/>
    <property type="match status" value="1"/>
</dbReference>
<dbReference type="InterPro" id="IPR010378">
    <property type="entry name" value="TRAPPC13"/>
</dbReference>
<reference evidence="3 4" key="1">
    <citation type="submission" date="2024-04" db="EMBL/GenBank/DDBJ databases">
        <title>Phyllosticta paracitricarpa is synonymous to the EU quarantine fungus P. citricarpa based on phylogenomic analyses.</title>
        <authorList>
            <consortium name="Lawrence Berkeley National Laboratory"/>
            <person name="Van Ingen-Buijs V.A."/>
            <person name="Van Westerhoven A.C."/>
            <person name="Haridas S."/>
            <person name="Skiadas P."/>
            <person name="Martin F."/>
            <person name="Groenewald J.Z."/>
            <person name="Crous P.W."/>
            <person name="Seidl M.F."/>
        </authorList>
    </citation>
    <scope>NUCLEOTIDE SEQUENCE [LARGE SCALE GENOMIC DNA]</scope>
    <source>
        <strain evidence="3 4">CBS 123371</strain>
    </source>
</reference>
<feature type="domain" description="Trafficking protein particle complex subunit 13 middle" evidence="2">
    <location>
        <begin position="200"/>
        <end position="325"/>
    </location>
</feature>
<sequence>MAHARTASTSEGLRGPHSVSLKVLRLSRPALAHSYALPQPSEHASLSLPPQASLPHPSADVNDPFIVSPLLKLPEAFGSAYVGETFSCTLCANNELPQSDDTKTVSGVRVTAEMQTPSAPNGIPLELEPKSDGETAGGALTVGQSVQKILTFELREEGSHTLAVTVTYTETQLGGEGQAAGGRVRTFRKLYQFVAQQLITVKTKISELSVKGGGPSKFVLEAQLENSGEGSLSLEPVIVNAESPFKSTSLNMPLNASPEDPPHLPVLGAGDVLQVAYLVEQQQGAPEGYTPPAVKETGRRMLVRKLFVQWRSPLGGRGSLKIGPLYTRTR</sequence>
<comment type="caution">
    <text evidence="3">The sequence shown here is derived from an EMBL/GenBank/DDBJ whole genome shotgun (WGS) entry which is preliminary data.</text>
</comment>
<dbReference type="Proteomes" id="UP001363622">
    <property type="component" value="Unassembled WGS sequence"/>
</dbReference>
<proteinExistence type="predicted"/>
<dbReference type="PANTHER" id="PTHR13134">
    <property type="entry name" value="TRAFFICKING PROTEIN PARTICLE COMPLEX SUBUNIT 13"/>
    <property type="match status" value="1"/>
</dbReference>
<gene>
    <name evidence="3" type="ORF">IWZ03DRAFT_112453</name>
</gene>